<comment type="caution">
    <text evidence="11">Lacks conserved residue(s) required for the propagation of feature annotation.</text>
</comment>
<evidence type="ECO:0000256" key="5">
    <source>
        <dbReference type="PIRSR" id="PIRSR601548-1"/>
    </source>
</evidence>
<feature type="binding site" evidence="10">
    <location>
        <position position="425"/>
    </location>
    <ligand>
        <name>Zn(2+)</name>
        <dbReference type="ChEBI" id="CHEBI:29105"/>
        <label>2</label>
        <note>catalytic</note>
    </ligand>
</feature>
<evidence type="ECO:0000313" key="14">
    <source>
        <dbReference type="Proteomes" id="UP001652626"/>
    </source>
</evidence>
<evidence type="ECO:0000313" key="15">
    <source>
        <dbReference type="RefSeq" id="XP_026483627.2"/>
    </source>
</evidence>
<evidence type="ECO:0000256" key="8">
    <source>
        <dbReference type="PIRSR" id="PIRSR601548-3"/>
    </source>
</evidence>
<dbReference type="PROSITE" id="PS52011">
    <property type="entry name" value="PEPTIDASE_M2"/>
    <property type="match status" value="1"/>
</dbReference>
<keyword evidence="14" id="KW-1185">Reference proteome</keyword>
<dbReference type="GO" id="GO:0046872">
    <property type="term" value="F:metal ion binding"/>
    <property type="evidence" value="ECO:0007669"/>
    <property type="project" value="UniProtKB-KW"/>
</dbReference>
<feature type="active site" description="Proton donor 1" evidence="5">
    <location>
        <position position="585"/>
    </location>
</feature>
<evidence type="ECO:0000256" key="3">
    <source>
        <dbReference type="ARBA" id="ARBA00023157"/>
    </source>
</evidence>
<dbReference type="OMA" id="CWREELE"/>
<dbReference type="GO" id="GO:0004180">
    <property type="term" value="F:carboxypeptidase activity"/>
    <property type="evidence" value="ECO:0007669"/>
    <property type="project" value="UniProtKB-KW"/>
</dbReference>
<keyword evidence="8 12" id="KW-0479">Metal-binding</keyword>
<dbReference type="GO" id="GO:0008237">
    <property type="term" value="F:metallopeptidase activity"/>
    <property type="evidence" value="ECO:0007669"/>
    <property type="project" value="UniProtKB-KW"/>
</dbReference>
<reference evidence="15" key="1">
    <citation type="submission" date="2025-08" db="UniProtKB">
        <authorList>
            <consortium name="RefSeq"/>
        </authorList>
    </citation>
    <scope>IDENTIFICATION</scope>
    <source>
        <tissue evidence="15">Whole body</tissue>
    </source>
</reference>
<feature type="disulfide bond" evidence="9">
    <location>
        <begin position="610"/>
        <end position="633"/>
    </location>
</feature>
<keyword evidence="4 12" id="KW-0325">Glycoprotein</keyword>
<gene>
    <name evidence="15" type="primary">LOC113391773</name>
</gene>
<feature type="binding site" evidence="8">
    <location>
        <position position="425"/>
    </location>
    <ligand>
        <name>Zn(2+)</name>
        <dbReference type="ChEBI" id="CHEBI:29105"/>
        <label>1</label>
        <note>catalytic</note>
    </ligand>
</feature>
<comment type="similarity">
    <text evidence="1 11 12">Belongs to the peptidase M2 family.</text>
</comment>
<evidence type="ECO:0000256" key="7">
    <source>
        <dbReference type="PIRSR" id="PIRSR601548-2"/>
    </source>
</evidence>
<feature type="active site" description="Proton donor 2" evidence="6">
    <location>
        <position position="585"/>
    </location>
</feature>
<evidence type="ECO:0000256" key="2">
    <source>
        <dbReference type="ARBA" id="ARBA00022729"/>
    </source>
</evidence>
<evidence type="ECO:0000256" key="9">
    <source>
        <dbReference type="PIRSR" id="PIRSR601548-4"/>
    </source>
</evidence>
<keyword evidence="12" id="KW-0378">Hydrolase</keyword>
<evidence type="ECO:0000256" key="13">
    <source>
        <dbReference type="SAM" id="SignalP"/>
    </source>
</evidence>
<evidence type="ECO:0000256" key="6">
    <source>
        <dbReference type="PIRSR" id="PIRSR601548-11"/>
    </source>
</evidence>
<dbReference type="CDD" id="cd06461">
    <property type="entry name" value="M2_ACE"/>
    <property type="match status" value="1"/>
</dbReference>
<proteinExistence type="inferred from homology"/>
<feature type="binding site" evidence="7">
    <location>
        <position position="594"/>
    </location>
    <ligand>
        <name>chloride</name>
        <dbReference type="ChEBI" id="CHEBI:17996"/>
        <label>1</label>
    </ligand>
</feature>
<keyword evidence="2 13" id="KW-0732">Signal</keyword>
<keyword evidence="8 12" id="KW-0862">Zinc</keyword>
<evidence type="ECO:0000256" key="1">
    <source>
        <dbReference type="ARBA" id="ARBA00008139"/>
    </source>
</evidence>
<keyword evidence="12" id="KW-0645">Protease</keyword>
<sequence length="699" mass="81761">MAVLLILILFFNTYSCENNVEELFKEINEATVKFNAIGADIAWQSALNPGNPALSSKAAVYQERLLSWQHRACKELENFHESHALNLTQERQAYLLCRGPKFIYKEAREISKIYEKLQSIYSNVEVCLLHSIGNNNTNVTIFENAISKYILYIKYLKLDDKAVPFAAKIAASDLKKDGICLKGEEDFEKVMEHSREPEILEWAWLAWREKMKLMKEPYEKLIYVENKAARRNGYTDIGASWRDELEIPNLREISYKLYKNIKPLYALLHGVVRFYLRREYGDIVPEKGPIPAHLLGNLWSQNWEPILDMILPNDINLDERMKSLNWTVKDMVKRAEDFYISIGLPPMTDTFWQKSVFSRDNHSLARCHGTAADMFKNDDFRLLYCSRVSFEDFYVIHHEMGHIQYYMAYKNQPGLFRQANSALHETIGDTLMYAVMTPQHLHRIRLLNDSELYNIRDPYADENYLTKGKLASHRKMIDEFDYEDGQETAINSKKNIIYSHIKHKQNDESHQVTTDDILVLKQALNKLPQIPFSLLMDEYRWKYFEGSIDKDSLNDEFWALAQDIQGIAPSGVRNEEYFDIGAKFHVPDNTPYIRYFLSSFLQHQLFEALCKAAVFGHRNVKEPLPPTIYLNRCDIYGSKAAGRILKDLMSRGHSQHWRQILRETIGEVDISANALKRHYRPLYVILMRLVEKYRIPIGW</sequence>
<name>A0A8B8HFM5_VANTA</name>
<evidence type="ECO:0000256" key="12">
    <source>
        <dbReference type="RuleBase" id="RU361144"/>
    </source>
</evidence>
<dbReference type="GO" id="GO:0006508">
    <property type="term" value="P:proteolysis"/>
    <property type="evidence" value="ECO:0007669"/>
    <property type="project" value="UniProtKB-KW"/>
</dbReference>
<dbReference type="PANTHER" id="PTHR10514:SF27">
    <property type="entry name" value="ANGIOTENSIN-CONVERTING ENZYME"/>
    <property type="match status" value="1"/>
</dbReference>
<feature type="chain" id="PRO_5045231515" description="Angiotensin-converting enzyme" evidence="13">
    <location>
        <begin position="17"/>
        <end position="699"/>
    </location>
</feature>
<dbReference type="SUPFAM" id="SSF55486">
    <property type="entry name" value="Metalloproteases ('zincins'), catalytic domain"/>
    <property type="match status" value="1"/>
</dbReference>
<accession>A0A8B8HFM5</accession>
<dbReference type="InterPro" id="IPR001548">
    <property type="entry name" value="Peptidase_M2"/>
</dbReference>
<feature type="active site" description="Proton acceptor 1" evidence="5">
    <location>
        <position position="399"/>
    </location>
</feature>
<feature type="binding site" evidence="8">
    <location>
        <position position="402"/>
    </location>
    <ligand>
        <name>Zn(2+)</name>
        <dbReference type="ChEBI" id="CHEBI:29105"/>
        <label>1</label>
        <note>catalytic</note>
    </ligand>
</feature>
<dbReference type="GO" id="GO:0008241">
    <property type="term" value="F:peptidyl-dipeptidase activity"/>
    <property type="evidence" value="ECO:0007669"/>
    <property type="project" value="InterPro"/>
</dbReference>
<comment type="cofactor">
    <cofactor evidence="12">
        <name>Zn(2+)</name>
        <dbReference type="ChEBI" id="CHEBI:29105"/>
    </cofactor>
    <text evidence="12">Binds 2 Zn(2+) ions per subunit.</text>
</comment>
<dbReference type="Proteomes" id="UP001652626">
    <property type="component" value="Chromosome 28"/>
</dbReference>
<feature type="active site" description="Proton acceptor 2" evidence="6">
    <location>
        <position position="399"/>
    </location>
</feature>
<protein>
    <recommendedName>
        <fullName evidence="12">Angiotensin-converting enzyme</fullName>
        <ecNumber evidence="12">3.4.-.-</ecNumber>
    </recommendedName>
</protein>
<keyword evidence="12" id="KW-0482">Metalloprotease</keyword>
<organism evidence="14 15">
    <name type="scientific">Vanessa tameamea</name>
    <name type="common">Kamehameha butterfly</name>
    <dbReference type="NCBI Taxonomy" id="334116"/>
    <lineage>
        <taxon>Eukaryota</taxon>
        <taxon>Metazoa</taxon>
        <taxon>Ecdysozoa</taxon>
        <taxon>Arthropoda</taxon>
        <taxon>Hexapoda</taxon>
        <taxon>Insecta</taxon>
        <taxon>Pterygota</taxon>
        <taxon>Neoptera</taxon>
        <taxon>Endopterygota</taxon>
        <taxon>Lepidoptera</taxon>
        <taxon>Glossata</taxon>
        <taxon>Ditrysia</taxon>
        <taxon>Papilionoidea</taxon>
        <taxon>Nymphalidae</taxon>
        <taxon>Nymphalinae</taxon>
        <taxon>Vanessa</taxon>
    </lineage>
</organism>
<feature type="binding site" evidence="10">
    <location>
        <position position="398"/>
    </location>
    <ligand>
        <name>Zn(2+)</name>
        <dbReference type="ChEBI" id="CHEBI:29105"/>
        <label>2</label>
        <note>catalytic</note>
    </ligand>
</feature>
<feature type="binding site" evidence="8">
    <location>
        <position position="398"/>
    </location>
    <ligand>
        <name>Zn(2+)</name>
        <dbReference type="ChEBI" id="CHEBI:29105"/>
        <label>1</label>
        <note>catalytic</note>
    </ligand>
</feature>
<evidence type="ECO:0000256" key="10">
    <source>
        <dbReference type="PIRSR" id="PIRSR601548-8"/>
    </source>
</evidence>
<dbReference type="RefSeq" id="XP_026483627.2">
    <property type="nucleotide sequence ID" value="XM_026627842.2"/>
</dbReference>
<feature type="disulfide bond" evidence="9 11">
    <location>
        <begin position="367"/>
        <end position="385"/>
    </location>
</feature>
<evidence type="ECO:0000256" key="4">
    <source>
        <dbReference type="ARBA" id="ARBA00023180"/>
    </source>
</evidence>
<dbReference type="GO" id="GO:0016020">
    <property type="term" value="C:membrane"/>
    <property type="evidence" value="ECO:0007669"/>
    <property type="project" value="InterPro"/>
</dbReference>
<evidence type="ECO:0000256" key="11">
    <source>
        <dbReference type="PROSITE-ProRule" id="PRU01355"/>
    </source>
</evidence>
<dbReference type="EC" id="3.4.-.-" evidence="12"/>
<feature type="signal peptide" evidence="13">
    <location>
        <begin position="1"/>
        <end position="16"/>
    </location>
</feature>
<dbReference type="AlphaFoldDB" id="A0A8B8HFM5"/>
<dbReference type="PANTHER" id="PTHR10514">
    <property type="entry name" value="ANGIOTENSIN-CONVERTING ENZYME"/>
    <property type="match status" value="1"/>
</dbReference>
<keyword evidence="3 9" id="KW-1015">Disulfide bond</keyword>
<feature type="binding site" evidence="10">
    <location>
        <position position="402"/>
    </location>
    <ligand>
        <name>Zn(2+)</name>
        <dbReference type="ChEBI" id="CHEBI:29105"/>
        <label>2</label>
        <note>catalytic</note>
    </ligand>
</feature>
<dbReference type="GeneID" id="113391773"/>
<dbReference type="PRINTS" id="PR00791">
    <property type="entry name" value="PEPDIPTASEA"/>
</dbReference>
<dbReference type="Pfam" id="PF01401">
    <property type="entry name" value="Peptidase_M2"/>
    <property type="match status" value="2"/>
</dbReference>
<dbReference type="OrthoDB" id="10029630at2759"/>
<keyword evidence="12" id="KW-0121">Carboxypeptidase</keyword>